<dbReference type="Proteomes" id="UP000198393">
    <property type="component" value="Unassembled WGS sequence"/>
</dbReference>
<dbReference type="PANTHER" id="PTHR48069">
    <property type="entry name" value="DIHYDROFOLATE REDUCTASE"/>
    <property type="match status" value="1"/>
</dbReference>
<dbReference type="PROSITE" id="PS51330">
    <property type="entry name" value="DHFR_2"/>
    <property type="match status" value="1"/>
</dbReference>
<comment type="pathway">
    <text evidence="1 8">Cofactor biosynthesis; tetrahydrofolate biosynthesis; 5,6,7,8-tetrahydrofolate from 7,8-dihydrofolate: step 1/1.</text>
</comment>
<comment type="catalytic activity">
    <reaction evidence="8">
        <text>(6S)-5,6,7,8-tetrahydrofolate + NADP(+) = 7,8-dihydrofolate + NADPH + H(+)</text>
        <dbReference type="Rhea" id="RHEA:15009"/>
        <dbReference type="ChEBI" id="CHEBI:15378"/>
        <dbReference type="ChEBI" id="CHEBI:57451"/>
        <dbReference type="ChEBI" id="CHEBI:57453"/>
        <dbReference type="ChEBI" id="CHEBI:57783"/>
        <dbReference type="ChEBI" id="CHEBI:58349"/>
        <dbReference type="EC" id="1.5.1.3"/>
    </reaction>
</comment>
<dbReference type="UniPathway" id="UPA00077">
    <property type="reaction ID" value="UER00158"/>
</dbReference>
<dbReference type="OrthoDB" id="9804315at2"/>
<keyword evidence="12" id="KW-1185">Reference proteome</keyword>
<keyword evidence="6 8" id="KW-0560">Oxidoreductase</keyword>
<dbReference type="PRINTS" id="PR00070">
    <property type="entry name" value="DHFR"/>
</dbReference>
<evidence type="ECO:0000256" key="2">
    <source>
        <dbReference type="ARBA" id="ARBA00009539"/>
    </source>
</evidence>
<evidence type="ECO:0000256" key="3">
    <source>
        <dbReference type="ARBA" id="ARBA00012856"/>
    </source>
</evidence>
<dbReference type="Gene3D" id="3.40.430.10">
    <property type="entry name" value="Dihydrofolate Reductase, subunit A"/>
    <property type="match status" value="1"/>
</dbReference>
<dbReference type="SUPFAM" id="SSF53597">
    <property type="entry name" value="Dihydrofolate reductase-like"/>
    <property type="match status" value="1"/>
</dbReference>
<accession>A0A239HXJ4</accession>
<dbReference type="InterPro" id="IPR024072">
    <property type="entry name" value="DHFR-like_dom_sf"/>
</dbReference>
<dbReference type="AlphaFoldDB" id="A0A239HXJ4"/>
<reference evidence="11 12" key="1">
    <citation type="submission" date="2017-06" db="EMBL/GenBank/DDBJ databases">
        <authorList>
            <person name="Kim H.J."/>
            <person name="Triplett B.A."/>
        </authorList>
    </citation>
    <scope>NUCLEOTIDE SEQUENCE [LARGE SCALE GENOMIC DNA]</scope>
    <source>
        <strain evidence="11 12">DSM 19307</strain>
    </source>
</reference>
<dbReference type="PANTHER" id="PTHR48069:SF3">
    <property type="entry name" value="DIHYDROFOLATE REDUCTASE"/>
    <property type="match status" value="1"/>
</dbReference>
<dbReference type="RefSeq" id="WP_089356280.1">
    <property type="nucleotide sequence ID" value="NZ_FZPD01000002.1"/>
</dbReference>
<protein>
    <recommendedName>
        <fullName evidence="3 8">Dihydrofolate reductase</fullName>
        <ecNumber evidence="3 8">1.5.1.3</ecNumber>
    </recommendedName>
</protein>
<dbReference type="CDD" id="cd00209">
    <property type="entry name" value="DHFR"/>
    <property type="match status" value="1"/>
</dbReference>
<dbReference type="EMBL" id="FZPD01000002">
    <property type="protein sequence ID" value="SNS85995.1"/>
    <property type="molecule type" value="Genomic_DNA"/>
</dbReference>
<dbReference type="PROSITE" id="PS00075">
    <property type="entry name" value="DHFR_1"/>
    <property type="match status" value="1"/>
</dbReference>
<dbReference type="GO" id="GO:0005829">
    <property type="term" value="C:cytosol"/>
    <property type="evidence" value="ECO:0007669"/>
    <property type="project" value="TreeGrafter"/>
</dbReference>
<dbReference type="GO" id="GO:0046452">
    <property type="term" value="P:dihydrofolate metabolic process"/>
    <property type="evidence" value="ECO:0007669"/>
    <property type="project" value="TreeGrafter"/>
</dbReference>
<evidence type="ECO:0000256" key="8">
    <source>
        <dbReference type="PIRNR" id="PIRNR000194"/>
    </source>
</evidence>
<name>A0A239HXJ4_EKHLU</name>
<feature type="domain" description="DHFR" evidence="10">
    <location>
        <begin position="2"/>
        <end position="165"/>
    </location>
</feature>
<dbReference type="PIRSF" id="PIRSF000194">
    <property type="entry name" value="DHFR"/>
    <property type="match status" value="1"/>
</dbReference>
<dbReference type="GO" id="GO:0004146">
    <property type="term" value="F:dihydrofolate reductase activity"/>
    <property type="evidence" value="ECO:0007669"/>
    <property type="project" value="UniProtKB-EC"/>
</dbReference>
<evidence type="ECO:0000313" key="11">
    <source>
        <dbReference type="EMBL" id="SNS85995.1"/>
    </source>
</evidence>
<dbReference type="InterPro" id="IPR017925">
    <property type="entry name" value="DHFR_CS"/>
</dbReference>
<keyword evidence="4 8" id="KW-0554">One-carbon metabolism</keyword>
<evidence type="ECO:0000256" key="6">
    <source>
        <dbReference type="ARBA" id="ARBA00023002"/>
    </source>
</evidence>
<evidence type="ECO:0000256" key="9">
    <source>
        <dbReference type="RuleBase" id="RU004474"/>
    </source>
</evidence>
<proteinExistence type="inferred from homology"/>
<dbReference type="GO" id="GO:0046655">
    <property type="term" value="P:folic acid metabolic process"/>
    <property type="evidence" value="ECO:0007669"/>
    <property type="project" value="TreeGrafter"/>
</dbReference>
<evidence type="ECO:0000256" key="5">
    <source>
        <dbReference type="ARBA" id="ARBA00022857"/>
    </source>
</evidence>
<dbReference type="GO" id="GO:0070401">
    <property type="term" value="F:NADP+ binding"/>
    <property type="evidence" value="ECO:0007669"/>
    <property type="project" value="UniProtKB-ARBA"/>
</dbReference>
<organism evidence="11 12">
    <name type="scientific">Ekhidna lutea</name>
    <dbReference type="NCBI Taxonomy" id="447679"/>
    <lineage>
        <taxon>Bacteria</taxon>
        <taxon>Pseudomonadati</taxon>
        <taxon>Bacteroidota</taxon>
        <taxon>Cytophagia</taxon>
        <taxon>Cytophagales</taxon>
        <taxon>Reichenbachiellaceae</taxon>
        <taxon>Ekhidna</taxon>
    </lineage>
</organism>
<evidence type="ECO:0000259" key="10">
    <source>
        <dbReference type="PROSITE" id="PS51330"/>
    </source>
</evidence>
<evidence type="ECO:0000256" key="4">
    <source>
        <dbReference type="ARBA" id="ARBA00022563"/>
    </source>
</evidence>
<dbReference type="InterPro" id="IPR001796">
    <property type="entry name" value="DHFR_dom"/>
</dbReference>
<dbReference type="GO" id="GO:0006730">
    <property type="term" value="P:one-carbon metabolic process"/>
    <property type="evidence" value="ECO:0007669"/>
    <property type="project" value="UniProtKB-KW"/>
</dbReference>
<keyword evidence="5 8" id="KW-0521">NADP</keyword>
<dbReference type="EC" id="1.5.1.3" evidence="3 8"/>
<dbReference type="GO" id="GO:0046654">
    <property type="term" value="P:tetrahydrofolate biosynthetic process"/>
    <property type="evidence" value="ECO:0007669"/>
    <property type="project" value="UniProtKB-UniPathway"/>
</dbReference>
<gene>
    <name evidence="11" type="ORF">SAMN05421640_1559</name>
</gene>
<dbReference type="InterPro" id="IPR012259">
    <property type="entry name" value="DHFR"/>
</dbReference>
<dbReference type="FunFam" id="3.40.430.10:FF:000001">
    <property type="entry name" value="Dihydrofolate reductase"/>
    <property type="match status" value="1"/>
</dbReference>
<evidence type="ECO:0000313" key="12">
    <source>
        <dbReference type="Proteomes" id="UP000198393"/>
    </source>
</evidence>
<comment type="similarity">
    <text evidence="2 8 9">Belongs to the dihydrofolate reductase family.</text>
</comment>
<comment type="function">
    <text evidence="7 8">Key enzyme in folate metabolism. Catalyzes an essential reaction for de novo glycine and purine synthesis, and for DNA precursor synthesis.</text>
</comment>
<sequence>MIISMIAAMGSNRVIGKDNDIPWHLPDDFKYFKNTTKGHHVIMGRKNWESLASSFQPLPGRPNIVITRQSNYVAEGGFVVSSLDEALDMARANNETEAFIIGGGEIYRMGLELADKIYLTEINHAFDGQVTFPTFDDSKWKEVSREHHPADGRHKHSFDFVVYSRK</sequence>
<evidence type="ECO:0000256" key="7">
    <source>
        <dbReference type="ARBA" id="ARBA00025067"/>
    </source>
</evidence>
<dbReference type="Pfam" id="PF00186">
    <property type="entry name" value="DHFR_1"/>
    <property type="match status" value="1"/>
</dbReference>
<evidence type="ECO:0000256" key="1">
    <source>
        <dbReference type="ARBA" id="ARBA00004903"/>
    </source>
</evidence>